<dbReference type="PANTHER" id="PTHR30460:SF0">
    <property type="entry name" value="MODERATE CONDUCTANCE MECHANOSENSITIVE CHANNEL YBIO"/>
    <property type="match status" value="1"/>
</dbReference>
<evidence type="ECO:0000256" key="1">
    <source>
        <dbReference type="ARBA" id="ARBA00004651"/>
    </source>
</evidence>
<dbReference type="InterPro" id="IPR010920">
    <property type="entry name" value="LSM_dom_sf"/>
</dbReference>
<dbReference type="EMBL" id="QGTJ01000008">
    <property type="protein sequence ID" value="PWV60167.1"/>
    <property type="molecule type" value="Genomic_DNA"/>
</dbReference>
<dbReference type="GO" id="GO:0005886">
    <property type="term" value="C:plasma membrane"/>
    <property type="evidence" value="ECO:0007669"/>
    <property type="project" value="UniProtKB-SubCell"/>
</dbReference>
<dbReference type="Pfam" id="PF25392">
    <property type="entry name" value="MS_channel_TM1"/>
    <property type="match status" value="1"/>
</dbReference>
<feature type="domain" description="Mechanosensitive ion channel MscS" evidence="9">
    <location>
        <begin position="556"/>
        <end position="618"/>
    </location>
</feature>
<dbReference type="InterPro" id="IPR011066">
    <property type="entry name" value="MscS_channel_C_sf"/>
</dbReference>
<feature type="transmembrane region" description="Helical" evidence="7">
    <location>
        <begin position="137"/>
        <end position="158"/>
    </location>
</feature>
<keyword evidence="5 7" id="KW-1133">Transmembrane helix</keyword>
<dbReference type="InterPro" id="IPR049142">
    <property type="entry name" value="MS_channel_1st"/>
</dbReference>
<feature type="transmembrane region" description="Helical" evidence="7">
    <location>
        <begin position="376"/>
        <end position="398"/>
    </location>
</feature>
<evidence type="ECO:0000256" key="2">
    <source>
        <dbReference type="ARBA" id="ARBA00008017"/>
    </source>
</evidence>
<feature type="transmembrane region" description="Helical" evidence="7">
    <location>
        <begin position="466"/>
        <end position="488"/>
    </location>
</feature>
<dbReference type="InterPro" id="IPR006685">
    <property type="entry name" value="MscS_channel_2nd"/>
</dbReference>
<reference evidence="13 14" key="1">
    <citation type="submission" date="2018-05" db="EMBL/GenBank/DDBJ databases">
        <title>Genomic Encyclopedia of Type Strains, Phase IV (KMG-IV): sequencing the most valuable type-strain genomes for metagenomic binning, comparative biology and taxonomic classification.</title>
        <authorList>
            <person name="Goeker M."/>
        </authorList>
    </citation>
    <scope>NUCLEOTIDE SEQUENCE [LARGE SCALE GENOMIC DNA]</scope>
    <source>
        <strain evidence="13 14">DSM 23606</strain>
    </source>
</reference>
<dbReference type="SUPFAM" id="SSF82689">
    <property type="entry name" value="Mechanosensitive channel protein MscS (YggB), C-terminal domain"/>
    <property type="match status" value="1"/>
</dbReference>
<evidence type="ECO:0000256" key="6">
    <source>
        <dbReference type="ARBA" id="ARBA00023136"/>
    </source>
</evidence>
<gene>
    <name evidence="13" type="ORF">C7443_10896</name>
</gene>
<protein>
    <submittedName>
        <fullName evidence="13">Small conductance mechanosensitive channel</fullName>
    </submittedName>
</protein>
<feature type="domain" description="Mechanosensitive ion channel MscS C-terminal" evidence="10">
    <location>
        <begin position="626"/>
        <end position="712"/>
    </location>
</feature>
<feature type="transmembrane region" description="Helical" evidence="7">
    <location>
        <begin position="509"/>
        <end position="529"/>
    </location>
</feature>
<dbReference type="InterPro" id="IPR057485">
    <property type="entry name" value="YbiO-like_TM1"/>
</dbReference>
<evidence type="ECO:0000256" key="8">
    <source>
        <dbReference type="SAM" id="SignalP"/>
    </source>
</evidence>
<accession>A0A317MXX7</accession>
<keyword evidence="14" id="KW-1185">Reference proteome</keyword>
<dbReference type="Gene3D" id="2.30.30.60">
    <property type="match status" value="1"/>
</dbReference>
<proteinExistence type="inferred from homology"/>
<evidence type="ECO:0000256" key="5">
    <source>
        <dbReference type="ARBA" id="ARBA00022989"/>
    </source>
</evidence>
<dbReference type="RefSeq" id="WP_170123625.1">
    <property type="nucleotide sequence ID" value="NZ_QGTJ01000008.1"/>
</dbReference>
<evidence type="ECO:0000256" key="7">
    <source>
        <dbReference type="SAM" id="Phobius"/>
    </source>
</evidence>
<sequence length="762" mass="81958">MRTLIGLFLFLCLAGAQAQSLNGASGAPPQGSASFSASADSATDVDALLRVLENDTARKALIARLKAASPAVAAAPDAPTAAADGADADEPMLARQMAEYTRDFIEQSSRFLAGTGVVLGTLQDALVGTVSINPAEVWAVTLKVATVVLVCFAMFFLLRQLQVRLVNWLGARVAGKSWLQRLSALLLVTFSDALGVLLAWACGYAFVIGIELGGEGRMGLHQTLFLNAFVIIELIKVIARGVLLPQHRGLRLIALGDTDAAYWYFWLSRIVSLLGYTFLFIAPILASNVSWTASRSLRVLVAFTAVMMVIAVVLQNRHRVRELLLARARASQGLGGGRGLALLARVWHLLAILYVVSLFVVWLSNPFTALPFMLGATVQSLLAAGVGALLSAVLARIIAGGMHLPSELKQRLPLLEDRLNAFIPGVLRVVRFMVMLLVLIAIGQAWTLIDFAGWIDTLSGRRTVGAIVSAGVVIVLGGFIYIAMSSWVEYRLEPPRGRQPSPRERTLLTLFRNAFTIALVVIVCMLALSELGVNIAPLLAGAGVLGLAIGFGSQKLVQDIITGAFIQLENAMNVGDVVTVGGISGVVEKLTIRSAGIRDLNGVYHIVPFSAVDTVSNFMRYFSYHVAEIGVAYRENVTEVKAAMLEAFERLRATEHRLSILGEFEMHGLTEFADSAVKVRGRIKTLPGKQWDVGRAYNECIKTVFDERNIEIPFPHLTVYMGEDHAGHAPPLHLAGELTVPPARSEAAPVIVTGAAPRPAPL</sequence>
<feature type="domain" description="Moderate conductance mechanosensitive channel YbiO-like transmembrane helix 1" evidence="12">
    <location>
        <begin position="376"/>
        <end position="454"/>
    </location>
</feature>
<dbReference type="InterPro" id="IPR049278">
    <property type="entry name" value="MS_channel_C"/>
</dbReference>
<comment type="caution">
    <text evidence="13">The sequence shown here is derived from an EMBL/GenBank/DDBJ whole genome shotgun (WGS) entry which is preliminary data.</text>
</comment>
<evidence type="ECO:0000256" key="3">
    <source>
        <dbReference type="ARBA" id="ARBA00022475"/>
    </source>
</evidence>
<dbReference type="SUPFAM" id="SSF50182">
    <property type="entry name" value="Sm-like ribonucleoproteins"/>
    <property type="match status" value="1"/>
</dbReference>
<dbReference type="InterPro" id="IPR045276">
    <property type="entry name" value="YbiO_bact"/>
</dbReference>
<dbReference type="Pfam" id="PF00924">
    <property type="entry name" value="MS_channel_2nd"/>
    <property type="match status" value="1"/>
</dbReference>
<feature type="transmembrane region" description="Helical" evidence="7">
    <location>
        <begin position="297"/>
        <end position="314"/>
    </location>
</feature>
<feature type="chain" id="PRO_5016463650" evidence="8">
    <location>
        <begin position="19"/>
        <end position="762"/>
    </location>
</feature>
<feature type="transmembrane region" description="Helical" evidence="7">
    <location>
        <begin position="182"/>
        <end position="207"/>
    </location>
</feature>
<keyword evidence="3" id="KW-1003">Cell membrane</keyword>
<dbReference type="AlphaFoldDB" id="A0A317MXX7"/>
<dbReference type="InterPro" id="IPR023408">
    <property type="entry name" value="MscS_beta-dom_sf"/>
</dbReference>
<dbReference type="Proteomes" id="UP000246569">
    <property type="component" value="Unassembled WGS sequence"/>
</dbReference>
<dbReference type="Gene3D" id="3.30.70.100">
    <property type="match status" value="1"/>
</dbReference>
<evidence type="ECO:0000313" key="14">
    <source>
        <dbReference type="Proteomes" id="UP000246569"/>
    </source>
</evidence>
<feature type="transmembrane region" description="Helical" evidence="7">
    <location>
        <begin position="535"/>
        <end position="552"/>
    </location>
</feature>
<dbReference type="GO" id="GO:0008381">
    <property type="term" value="F:mechanosensitive monoatomic ion channel activity"/>
    <property type="evidence" value="ECO:0007669"/>
    <property type="project" value="InterPro"/>
</dbReference>
<feature type="transmembrane region" description="Helical" evidence="7">
    <location>
        <begin position="219"/>
        <end position="239"/>
    </location>
</feature>
<keyword evidence="8" id="KW-0732">Signal</keyword>
<evidence type="ECO:0000259" key="12">
    <source>
        <dbReference type="Pfam" id="PF25392"/>
    </source>
</evidence>
<evidence type="ECO:0000256" key="4">
    <source>
        <dbReference type="ARBA" id="ARBA00022692"/>
    </source>
</evidence>
<organism evidence="13 14">
    <name type="scientific">Plasticicumulans acidivorans</name>
    <dbReference type="NCBI Taxonomy" id="886464"/>
    <lineage>
        <taxon>Bacteria</taxon>
        <taxon>Pseudomonadati</taxon>
        <taxon>Pseudomonadota</taxon>
        <taxon>Gammaproteobacteria</taxon>
        <taxon>Candidatus Competibacteraceae</taxon>
        <taxon>Plasticicumulans</taxon>
    </lineage>
</organism>
<dbReference type="PANTHER" id="PTHR30460">
    <property type="entry name" value="MODERATE CONDUCTANCE MECHANOSENSITIVE CHANNEL YBIO"/>
    <property type="match status" value="1"/>
</dbReference>
<feature type="transmembrane region" description="Helical" evidence="7">
    <location>
        <begin position="260"/>
        <end position="285"/>
    </location>
</feature>
<evidence type="ECO:0000313" key="13">
    <source>
        <dbReference type="EMBL" id="PWV60167.1"/>
    </source>
</evidence>
<evidence type="ECO:0000259" key="9">
    <source>
        <dbReference type="Pfam" id="PF00924"/>
    </source>
</evidence>
<keyword evidence="4 7" id="KW-0812">Transmembrane</keyword>
<dbReference type="Gene3D" id="1.10.287.1260">
    <property type="match status" value="1"/>
</dbReference>
<dbReference type="InterPro" id="IPR011014">
    <property type="entry name" value="MscS_channel_TM-2"/>
</dbReference>
<comment type="subcellular location">
    <subcellularLocation>
        <location evidence="1">Cell membrane</location>
        <topology evidence="1">Multi-pass membrane protein</topology>
    </subcellularLocation>
</comment>
<feature type="transmembrane region" description="Helical" evidence="7">
    <location>
        <begin position="346"/>
        <end position="364"/>
    </location>
</feature>
<feature type="domain" description="Mechanosensitive ion channel transmembrane helices 2/3" evidence="11">
    <location>
        <begin position="514"/>
        <end position="554"/>
    </location>
</feature>
<dbReference type="Pfam" id="PF21088">
    <property type="entry name" value="MS_channel_1st"/>
    <property type="match status" value="1"/>
</dbReference>
<comment type="similarity">
    <text evidence="2">Belongs to the MscS (TC 1.A.23) family.</text>
</comment>
<evidence type="ECO:0000259" key="11">
    <source>
        <dbReference type="Pfam" id="PF21088"/>
    </source>
</evidence>
<keyword evidence="6 7" id="KW-0472">Membrane</keyword>
<dbReference type="Pfam" id="PF21082">
    <property type="entry name" value="MS_channel_3rd"/>
    <property type="match status" value="1"/>
</dbReference>
<dbReference type="SUPFAM" id="SSF82861">
    <property type="entry name" value="Mechanosensitive channel protein MscS (YggB), transmembrane region"/>
    <property type="match status" value="1"/>
</dbReference>
<evidence type="ECO:0000259" key="10">
    <source>
        <dbReference type="Pfam" id="PF21082"/>
    </source>
</evidence>
<name>A0A317MXX7_9GAMM</name>
<feature type="transmembrane region" description="Helical" evidence="7">
    <location>
        <begin position="419"/>
        <end position="446"/>
    </location>
</feature>
<feature type="signal peptide" evidence="8">
    <location>
        <begin position="1"/>
        <end position="18"/>
    </location>
</feature>